<gene>
    <name evidence="10" type="ORF">SAMN04488239_10637</name>
</gene>
<dbReference type="InterPro" id="IPR023418">
    <property type="entry name" value="Thyroxine_BS"/>
</dbReference>
<proteinExistence type="inferred from homology"/>
<dbReference type="Proteomes" id="UP000199628">
    <property type="component" value="Unassembled WGS sequence"/>
</dbReference>
<protein>
    <recommendedName>
        <fullName evidence="8">5-hydroxyisourate hydrolase</fullName>
        <shortName evidence="8">HIU hydrolase</shortName>
        <shortName evidence="8">HIUHase</shortName>
        <ecNumber evidence="8">3.5.2.17</ecNumber>
    </recommendedName>
</protein>
<comment type="function">
    <text evidence="2">Catalyzes the hydrolysis of 5-hydroxyisourate (HIU) to 2-oxo-4-hydroxy-4-carboxy-5-ureidoimidazoline (OHCU).</text>
</comment>
<evidence type="ECO:0000256" key="8">
    <source>
        <dbReference type="RuleBase" id="RU361270"/>
    </source>
</evidence>
<dbReference type="EC" id="3.5.2.17" evidence="8"/>
<dbReference type="InterPro" id="IPR000895">
    <property type="entry name" value="Transthyretin/HIU_hydrolase"/>
</dbReference>
<evidence type="ECO:0000313" key="10">
    <source>
        <dbReference type="EMBL" id="SDD25436.1"/>
    </source>
</evidence>
<name>A0A1G6TA41_9RHOB</name>
<dbReference type="NCBIfam" id="TIGR02962">
    <property type="entry name" value="hdxy_isourate"/>
    <property type="match status" value="1"/>
</dbReference>
<evidence type="ECO:0000256" key="1">
    <source>
        <dbReference type="ARBA" id="ARBA00001043"/>
    </source>
</evidence>
<dbReference type="SUPFAM" id="SSF49472">
    <property type="entry name" value="Transthyretin (synonym: prealbumin)"/>
    <property type="match status" value="1"/>
</dbReference>
<comment type="subunit">
    <text evidence="4 8">Homotetramer.</text>
</comment>
<comment type="similarity">
    <text evidence="3 8">Belongs to the transthyretin family. 5-hydroxyisourate hydrolase subfamily.</text>
</comment>
<feature type="binding site" evidence="7">
    <location>
        <position position="115"/>
    </location>
    <ligand>
        <name>substrate</name>
    </ligand>
</feature>
<evidence type="ECO:0000256" key="3">
    <source>
        <dbReference type="ARBA" id="ARBA00009850"/>
    </source>
</evidence>
<dbReference type="CDD" id="cd05822">
    <property type="entry name" value="TLP_HIUase"/>
    <property type="match status" value="1"/>
</dbReference>
<feature type="binding site" evidence="7">
    <location>
        <position position="8"/>
    </location>
    <ligand>
        <name>substrate</name>
    </ligand>
</feature>
<comment type="catalytic activity">
    <reaction evidence="1 8">
        <text>5-hydroxyisourate + H2O = 5-hydroxy-2-oxo-4-ureido-2,5-dihydro-1H-imidazole-5-carboxylate + H(+)</text>
        <dbReference type="Rhea" id="RHEA:23736"/>
        <dbReference type="ChEBI" id="CHEBI:15377"/>
        <dbReference type="ChEBI" id="CHEBI:15378"/>
        <dbReference type="ChEBI" id="CHEBI:18072"/>
        <dbReference type="ChEBI" id="CHEBI:58639"/>
        <dbReference type="EC" id="3.5.2.17"/>
    </reaction>
</comment>
<accession>A0A1G6TA41</accession>
<dbReference type="FunFam" id="2.60.40.180:FF:000005">
    <property type="entry name" value="5-hydroxyisourate hydrolase"/>
    <property type="match status" value="1"/>
</dbReference>
<sequence>MNGYLTTHVLDTARGCPAEGLNITLYRLDGSERRKLAEMRTNVDGRTDGPILPKGDFVPGVYELEFAAGDYLRASGQSGDEPLFLDVVPIRFGITDGEAHYHVPLLLSPFGYSTYRGS</sequence>
<dbReference type="RefSeq" id="WP_093031120.1">
    <property type="nucleotide sequence ID" value="NZ_FMZV01000006.1"/>
</dbReference>
<keyword evidence="11" id="KW-1185">Reference proteome</keyword>
<keyword evidence="6 8" id="KW-0378">Hydrolase</keyword>
<dbReference type="PANTHER" id="PTHR10395:SF7">
    <property type="entry name" value="5-HYDROXYISOURATE HYDROLASE"/>
    <property type="match status" value="1"/>
</dbReference>
<dbReference type="GO" id="GO:0006144">
    <property type="term" value="P:purine nucleobase metabolic process"/>
    <property type="evidence" value="ECO:0007669"/>
    <property type="project" value="UniProtKB-KW"/>
</dbReference>
<dbReference type="Gene3D" id="2.60.40.180">
    <property type="entry name" value="Transthyretin/hydroxyisourate hydrolase domain"/>
    <property type="match status" value="1"/>
</dbReference>
<feature type="domain" description="Transthyretin/hydroxyisourate hydrolase" evidence="9">
    <location>
        <begin position="5"/>
        <end position="117"/>
    </location>
</feature>
<feature type="binding site" evidence="7">
    <location>
        <position position="46"/>
    </location>
    <ligand>
        <name>substrate</name>
    </ligand>
</feature>
<dbReference type="PANTHER" id="PTHR10395">
    <property type="entry name" value="URICASE AND TRANSTHYRETIN-RELATED"/>
    <property type="match status" value="1"/>
</dbReference>
<dbReference type="InterPro" id="IPR036817">
    <property type="entry name" value="Transthyretin/HIU_hydrolase_sf"/>
</dbReference>
<dbReference type="EMBL" id="FMZV01000006">
    <property type="protein sequence ID" value="SDD25436.1"/>
    <property type="molecule type" value="Genomic_DNA"/>
</dbReference>
<dbReference type="STRING" id="639004.SAMN04488239_10637"/>
<dbReference type="InterPro" id="IPR023416">
    <property type="entry name" value="Transthyretin/HIU_hydrolase_d"/>
</dbReference>
<dbReference type="PROSITE" id="PS00769">
    <property type="entry name" value="TRANSTHYRETIN_2"/>
    <property type="match status" value="1"/>
</dbReference>
<dbReference type="GO" id="GO:0033971">
    <property type="term" value="F:hydroxyisourate hydrolase activity"/>
    <property type="evidence" value="ECO:0007669"/>
    <property type="project" value="UniProtKB-EC"/>
</dbReference>
<dbReference type="InterPro" id="IPR023419">
    <property type="entry name" value="Transthyretin_CS"/>
</dbReference>
<dbReference type="Pfam" id="PF00576">
    <property type="entry name" value="Transthyretin"/>
    <property type="match status" value="1"/>
</dbReference>
<dbReference type="PRINTS" id="PR00189">
    <property type="entry name" value="TRNSTHYRETIN"/>
</dbReference>
<dbReference type="InterPro" id="IPR014306">
    <property type="entry name" value="Hydroxyisourate_hydrolase"/>
</dbReference>
<evidence type="ECO:0000256" key="6">
    <source>
        <dbReference type="ARBA" id="ARBA00022801"/>
    </source>
</evidence>
<keyword evidence="5 8" id="KW-0659">Purine metabolism</keyword>
<evidence type="ECO:0000256" key="2">
    <source>
        <dbReference type="ARBA" id="ARBA00002704"/>
    </source>
</evidence>
<dbReference type="AlphaFoldDB" id="A0A1G6TA41"/>
<dbReference type="OrthoDB" id="9792386at2"/>
<evidence type="ECO:0000256" key="5">
    <source>
        <dbReference type="ARBA" id="ARBA00022631"/>
    </source>
</evidence>
<dbReference type="PROSITE" id="PS00768">
    <property type="entry name" value="TRANSTHYRETIN_1"/>
    <property type="match status" value="1"/>
</dbReference>
<evidence type="ECO:0000313" key="11">
    <source>
        <dbReference type="Proteomes" id="UP000199628"/>
    </source>
</evidence>
<evidence type="ECO:0000259" key="9">
    <source>
        <dbReference type="Pfam" id="PF00576"/>
    </source>
</evidence>
<evidence type="ECO:0000256" key="4">
    <source>
        <dbReference type="ARBA" id="ARBA00011881"/>
    </source>
</evidence>
<reference evidence="11" key="1">
    <citation type="submission" date="2016-10" db="EMBL/GenBank/DDBJ databases">
        <authorList>
            <person name="Varghese N."/>
            <person name="Submissions S."/>
        </authorList>
    </citation>
    <scope>NUCLEOTIDE SEQUENCE [LARGE SCALE GENOMIC DNA]</scope>
    <source>
        <strain evidence="11">CGMCC 1.9108</strain>
    </source>
</reference>
<evidence type="ECO:0000256" key="7">
    <source>
        <dbReference type="PIRSR" id="PIRSR600895-51"/>
    </source>
</evidence>
<organism evidence="10 11">
    <name type="scientific">Ruegeria marina</name>
    <dbReference type="NCBI Taxonomy" id="639004"/>
    <lineage>
        <taxon>Bacteria</taxon>
        <taxon>Pseudomonadati</taxon>
        <taxon>Pseudomonadota</taxon>
        <taxon>Alphaproteobacteria</taxon>
        <taxon>Rhodobacterales</taxon>
        <taxon>Roseobacteraceae</taxon>
        <taxon>Ruegeria</taxon>
    </lineage>
</organism>